<evidence type="ECO:0000256" key="4">
    <source>
        <dbReference type="ARBA" id="ARBA00022679"/>
    </source>
</evidence>
<keyword evidence="3" id="KW-0444">Lipid biosynthesis</keyword>
<dbReference type="Proteomes" id="UP000184423">
    <property type="component" value="Unassembled WGS sequence"/>
</dbReference>
<evidence type="ECO:0000256" key="1">
    <source>
        <dbReference type="ARBA" id="ARBA00001946"/>
    </source>
</evidence>
<dbReference type="GO" id="GO:0046872">
    <property type="term" value="F:metal ion binding"/>
    <property type="evidence" value="ECO:0007669"/>
    <property type="project" value="UniProtKB-KW"/>
</dbReference>
<dbReference type="GO" id="GO:0005886">
    <property type="term" value="C:plasma membrane"/>
    <property type="evidence" value="ECO:0007669"/>
    <property type="project" value="TreeGrafter"/>
</dbReference>
<dbReference type="Pfam" id="PF00781">
    <property type="entry name" value="DAGK_cat"/>
    <property type="match status" value="1"/>
</dbReference>
<evidence type="ECO:0000313" key="14">
    <source>
        <dbReference type="EMBL" id="SHE27851.1"/>
    </source>
</evidence>
<organism evidence="14 15">
    <name type="scientific">Caloramator proteoclasticus DSM 10124</name>
    <dbReference type="NCBI Taxonomy" id="1121262"/>
    <lineage>
        <taxon>Bacteria</taxon>
        <taxon>Bacillati</taxon>
        <taxon>Bacillota</taxon>
        <taxon>Clostridia</taxon>
        <taxon>Eubacteriales</taxon>
        <taxon>Clostridiaceae</taxon>
        <taxon>Caloramator</taxon>
    </lineage>
</organism>
<comment type="similarity">
    <text evidence="2">Belongs to the diacylglycerol/lipid kinase family.</text>
</comment>
<dbReference type="PANTHER" id="PTHR12358:SF106">
    <property type="entry name" value="LIPID KINASE YEGS"/>
    <property type="match status" value="1"/>
</dbReference>
<dbReference type="GO" id="GO:0005524">
    <property type="term" value="F:ATP binding"/>
    <property type="evidence" value="ECO:0007669"/>
    <property type="project" value="UniProtKB-KW"/>
</dbReference>
<keyword evidence="9" id="KW-0460">Magnesium</keyword>
<keyword evidence="15" id="KW-1185">Reference proteome</keyword>
<comment type="cofactor">
    <cofactor evidence="1">
        <name>Mg(2+)</name>
        <dbReference type="ChEBI" id="CHEBI:18420"/>
    </cofactor>
</comment>
<dbReference type="RefSeq" id="WP_084106374.1">
    <property type="nucleotide sequence ID" value="NZ_FQVG01000001.1"/>
</dbReference>
<feature type="domain" description="DAGKc" evidence="13">
    <location>
        <begin position="1"/>
        <end position="125"/>
    </location>
</feature>
<evidence type="ECO:0000256" key="6">
    <source>
        <dbReference type="ARBA" id="ARBA00022741"/>
    </source>
</evidence>
<evidence type="ECO:0000256" key="11">
    <source>
        <dbReference type="ARBA" id="ARBA00023209"/>
    </source>
</evidence>
<dbReference type="GO" id="GO:0008654">
    <property type="term" value="P:phospholipid biosynthetic process"/>
    <property type="evidence" value="ECO:0007669"/>
    <property type="project" value="UniProtKB-KW"/>
</dbReference>
<evidence type="ECO:0000256" key="8">
    <source>
        <dbReference type="ARBA" id="ARBA00022840"/>
    </source>
</evidence>
<dbReference type="SUPFAM" id="SSF111331">
    <property type="entry name" value="NAD kinase/diacylglycerol kinase-like"/>
    <property type="match status" value="1"/>
</dbReference>
<evidence type="ECO:0000256" key="10">
    <source>
        <dbReference type="ARBA" id="ARBA00023098"/>
    </source>
</evidence>
<dbReference type="InterPro" id="IPR050187">
    <property type="entry name" value="Lipid_Phosphate_FormReg"/>
</dbReference>
<keyword evidence="10" id="KW-0443">Lipid metabolism</keyword>
<keyword evidence="11" id="KW-0594">Phospholipid biosynthesis</keyword>
<evidence type="ECO:0000259" key="13">
    <source>
        <dbReference type="PROSITE" id="PS50146"/>
    </source>
</evidence>
<gene>
    <name evidence="14" type="ORF">SAMN02746091_00020</name>
</gene>
<dbReference type="InterPro" id="IPR016064">
    <property type="entry name" value="NAD/diacylglycerol_kinase_sf"/>
</dbReference>
<dbReference type="PANTHER" id="PTHR12358">
    <property type="entry name" value="SPHINGOSINE KINASE"/>
    <property type="match status" value="1"/>
</dbReference>
<evidence type="ECO:0000256" key="3">
    <source>
        <dbReference type="ARBA" id="ARBA00022516"/>
    </source>
</evidence>
<name>A0A1M4S6P0_9CLOT</name>
<keyword evidence="7 14" id="KW-0418">Kinase</keyword>
<evidence type="ECO:0000313" key="15">
    <source>
        <dbReference type="Proteomes" id="UP000184423"/>
    </source>
</evidence>
<dbReference type="InterPro" id="IPR017438">
    <property type="entry name" value="ATP-NAD_kinase_N"/>
</dbReference>
<evidence type="ECO:0000256" key="2">
    <source>
        <dbReference type="ARBA" id="ARBA00005983"/>
    </source>
</evidence>
<dbReference type="InterPro" id="IPR005218">
    <property type="entry name" value="Diacylglycerol/lipid_kinase"/>
</dbReference>
<evidence type="ECO:0000256" key="7">
    <source>
        <dbReference type="ARBA" id="ARBA00022777"/>
    </source>
</evidence>
<evidence type="ECO:0000256" key="9">
    <source>
        <dbReference type="ARBA" id="ARBA00022842"/>
    </source>
</evidence>
<accession>A0A1M4S6P0</accession>
<keyword evidence="12" id="KW-1208">Phospholipid metabolism</keyword>
<keyword evidence="4" id="KW-0808">Transferase</keyword>
<sequence length="288" mass="32580">MLFIVNPKAGNGRAIKAVENIKNICERNRISYSIEFTNYPENAIEIANKNIAKFERIIAVGGDGTLNEVLNGIIDSNAALGVLPCGTGNDFARTIYKTMDIDKILELLIKSDYKKCDVGKCFNKYFINIASVGLYAEIAHKVQRGKKIFSGKTSYLYHLINTLVQYKNKQFKIQIDNINIESETLLTTISNGKYYGGGIMPTPDSDIFDGKFDICHIRKINKIKIPFLLNKYIKGNHKDFNEVSFYKGKRVKIESDDLFAVNLDGETFLANKVEFQLKSKYINLICPK</sequence>
<dbReference type="EMBL" id="FQVG01000001">
    <property type="protein sequence ID" value="SHE27851.1"/>
    <property type="molecule type" value="Genomic_DNA"/>
</dbReference>
<keyword evidence="5" id="KW-0479">Metal-binding</keyword>
<keyword evidence="6" id="KW-0547">Nucleotide-binding</keyword>
<keyword evidence="8" id="KW-0067">ATP-binding</keyword>
<evidence type="ECO:0000256" key="5">
    <source>
        <dbReference type="ARBA" id="ARBA00022723"/>
    </source>
</evidence>
<dbReference type="Gene3D" id="3.40.50.10330">
    <property type="entry name" value="Probable inorganic polyphosphate/atp-NAD kinase, domain 1"/>
    <property type="match status" value="1"/>
</dbReference>
<dbReference type="Pfam" id="PF19279">
    <property type="entry name" value="YegS_C"/>
    <property type="match status" value="1"/>
</dbReference>
<reference evidence="15" key="1">
    <citation type="submission" date="2016-11" db="EMBL/GenBank/DDBJ databases">
        <authorList>
            <person name="Varghese N."/>
            <person name="Submissions S."/>
        </authorList>
    </citation>
    <scope>NUCLEOTIDE SEQUENCE [LARGE SCALE GENOMIC DNA]</scope>
    <source>
        <strain evidence="15">DSM 10124</strain>
    </source>
</reference>
<evidence type="ECO:0000256" key="12">
    <source>
        <dbReference type="ARBA" id="ARBA00023264"/>
    </source>
</evidence>
<dbReference type="SMART" id="SM00046">
    <property type="entry name" value="DAGKc"/>
    <property type="match status" value="1"/>
</dbReference>
<dbReference type="InterPro" id="IPR001206">
    <property type="entry name" value="Diacylglycerol_kinase_cat_dom"/>
</dbReference>
<dbReference type="GO" id="GO:0016301">
    <property type="term" value="F:kinase activity"/>
    <property type="evidence" value="ECO:0007669"/>
    <property type="project" value="UniProtKB-KW"/>
</dbReference>
<proteinExistence type="inferred from homology"/>
<protein>
    <submittedName>
        <fullName evidence="14">Lipid kinase, YegS/Rv2252/BmrU family</fullName>
    </submittedName>
</protein>
<dbReference type="Gene3D" id="2.60.200.40">
    <property type="match status" value="1"/>
</dbReference>
<dbReference type="InterPro" id="IPR045540">
    <property type="entry name" value="YegS/DAGK_C"/>
</dbReference>
<dbReference type="PROSITE" id="PS50146">
    <property type="entry name" value="DAGK"/>
    <property type="match status" value="1"/>
</dbReference>
<dbReference type="AlphaFoldDB" id="A0A1M4S6P0"/>
<dbReference type="NCBIfam" id="TIGR00147">
    <property type="entry name" value="YegS/Rv2252/BmrU family lipid kinase"/>
    <property type="match status" value="1"/>
</dbReference>